<comment type="caution">
    <text evidence="14">The sequence shown here is derived from an EMBL/GenBank/DDBJ whole genome shotgun (WGS) entry which is preliminary data.</text>
</comment>
<keyword evidence="9" id="KW-0067">ATP-binding</keyword>
<dbReference type="Proteomes" id="UP000630097">
    <property type="component" value="Unassembled WGS sequence"/>
</dbReference>
<dbReference type="RefSeq" id="WP_203882984.1">
    <property type="nucleotide sequence ID" value="NZ_BAABHH010000016.1"/>
</dbReference>
<dbReference type="InterPro" id="IPR050482">
    <property type="entry name" value="Sensor_HK_TwoCompSys"/>
</dbReference>
<protein>
    <recommendedName>
        <fullName evidence="3">histidine kinase</fullName>
        <ecNumber evidence="3">2.7.13.3</ecNumber>
    </recommendedName>
</protein>
<dbReference type="GO" id="GO:0005524">
    <property type="term" value="F:ATP binding"/>
    <property type="evidence" value="ECO:0007669"/>
    <property type="project" value="UniProtKB-KW"/>
</dbReference>
<sequence length="654" mass="70187">MGARVWRGTRWADWRGGLTGRTVVASALLLILISGAFAVLVLALAGLREAVDLRRQSREMLVSANYVERLVVDLETGQRGFVLTGEERFLQPWNHARAVIPKQTAALQRLSAARHPGQGERARQITRAIEAYIRDYSIPTVEAARRDPASVRTAAVTEDGRRRLDVIRRQFDRFVAFNRQLLAENQDSAAAAGRRATIAAATGVAASILLVLTFNGYMIRSIVRPVRRASLMAADLATGDLSVRMPATSPGEIGALEQAFNTMAGSLEDSRDELRRIAEEQAALRRVATVVARSVSPAVVFGAVAAEIGHILTADCAAIQRYEPDGTMTVVGAWSKPVAPQFMLPLGSSWPIEDESVSALVSRTGRPARGTTNTCATGAISAWARERGITMSVGSPIMVEGRLWGVLLACTTAPESLPEDTEERMLEFTELAATAIANTESRAELAASRARVVAAADESRRRIERDLHDGTQQRLVSLALELRTAEAAVTAEQDALKQQLSHTAWGLAAAVEELQEISRGLHPGILSKGGLGLALKALARRSAVPVELNVNVGRRLAERFEVTAYYVVSEALTNAAKHGHASVVHVDLNVDDNVKNAVLRLAVRDDGVGGADPRHGSGLVGLMDRVEAIGGKIHIESPAGKGTSLFVTIPIDGM</sequence>
<keyword evidence="12" id="KW-0472">Membrane</keyword>
<dbReference type="EC" id="2.7.13.3" evidence="3"/>
<dbReference type="Pfam" id="PF05227">
    <property type="entry name" value="CHASE3"/>
    <property type="match status" value="1"/>
</dbReference>
<dbReference type="Gene3D" id="3.30.565.10">
    <property type="entry name" value="Histidine kinase-like ATPase, C-terminal domain"/>
    <property type="match status" value="1"/>
</dbReference>
<dbReference type="PANTHER" id="PTHR24421">
    <property type="entry name" value="NITRATE/NITRITE SENSOR PROTEIN NARX-RELATED"/>
    <property type="match status" value="1"/>
</dbReference>
<comment type="subcellular location">
    <subcellularLocation>
        <location evidence="2">Membrane</location>
    </subcellularLocation>
</comment>
<dbReference type="Pfam" id="PF02518">
    <property type="entry name" value="HATPase_c"/>
    <property type="match status" value="1"/>
</dbReference>
<dbReference type="Pfam" id="PF07730">
    <property type="entry name" value="HisKA_3"/>
    <property type="match status" value="1"/>
</dbReference>
<dbReference type="SUPFAM" id="SSF55781">
    <property type="entry name" value="GAF domain-like"/>
    <property type="match status" value="1"/>
</dbReference>
<keyword evidence="5" id="KW-0808">Transferase</keyword>
<dbReference type="EMBL" id="BONV01000009">
    <property type="protein sequence ID" value="GIG79523.1"/>
    <property type="molecule type" value="Genomic_DNA"/>
</dbReference>
<dbReference type="GO" id="GO:0000155">
    <property type="term" value="F:phosphorelay sensor kinase activity"/>
    <property type="evidence" value="ECO:0007669"/>
    <property type="project" value="InterPro"/>
</dbReference>
<dbReference type="GO" id="GO:0046983">
    <property type="term" value="F:protein dimerization activity"/>
    <property type="evidence" value="ECO:0007669"/>
    <property type="project" value="InterPro"/>
</dbReference>
<dbReference type="Pfam" id="PF01590">
    <property type="entry name" value="GAF"/>
    <property type="match status" value="1"/>
</dbReference>
<dbReference type="SUPFAM" id="SSF55874">
    <property type="entry name" value="ATPase domain of HSP90 chaperone/DNA topoisomerase II/histidine kinase"/>
    <property type="match status" value="1"/>
</dbReference>
<dbReference type="CDD" id="cd16917">
    <property type="entry name" value="HATPase_UhpB-NarQ-NarX-like"/>
    <property type="match status" value="1"/>
</dbReference>
<evidence type="ECO:0000256" key="1">
    <source>
        <dbReference type="ARBA" id="ARBA00000085"/>
    </source>
</evidence>
<evidence type="ECO:0000313" key="14">
    <source>
        <dbReference type="EMBL" id="GIG79523.1"/>
    </source>
</evidence>
<dbReference type="Gene3D" id="3.30.450.40">
    <property type="match status" value="1"/>
</dbReference>
<organism evidence="14 15">
    <name type="scientific">Planotetraspora kaengkrachanensis</name>
    <dbReference type="NCBI Taxonomy" id="575193"/>
    <lineage>
        <taxon>Bacteria</taxon>
        <taxon>Bacillati</taxon>
        <taxon>Actinomycetota</taxon>
        <taxon>Actinomycetes</taxon>
        <taxon>Streptosporangiales</taxon>
        <taxon>Streptosporangiaceae</taxon>
        <taxon>Planotetraspora</taxon>
    </lineage>
</organism>
<dbReference type="InterPro" id="IPR036890">
    <property type="entry name" value="HATPase_C_sf"/>
</dbReference>
<evidence type="ECO:0000256" key="2">
    <source>
        <dbReference type="ARBA" id="ARBA00004370"/>
    </source>
</evidence>
<keyword evidence="11" id="KW-0902">Two-component regulatory system</keyword>
<keyword evidence="10 12" id="KW-1133">Transmembrane helix</keyword>
<keyword evidence="6 12" id="KW-0812">Transmembrane</keyword>
<proteinExistence type="predicted"/>
<dbReference type="SMART" id="SM00387">
    <property type="entry name" value="HATPase_c"/>
    <property type="match status" value="1"/>
</dbReference>
<evidence type="ECO:0000256" key="10">
    <source>
        <dbReference type="ARBA" id="ARBA00022989"/>
    </source>
</evidence>
<evidence type="ECO:0000256" key="6">
    <source>
        <dbReference type="ARBA" id="ARBA00022692"/>
    </source>
</evidence>
<dbReference type="GO" id="GO:0016020">
    <property type="term" value="C:membrane"/>
    <property type="evidence" value="ECO:0007669"/>
    <property type="project" value="UniProtKB-SubCell"/>
</dbReference>
<evidence type="ECO:0000256" key="11">
    <source>
        <dbReference type="ARBA" id="ARBA00023012"/>
    </source>
</evidence>
<name>A0A8J3LUT8_9ACTN</name>
<feature type="domain" description="HAMP" evidence="13">
    <location>
        <begin position="220"/>
        <end position="272"/>
    </location>
</feature>
<evidence type="ECO:0000256" key="12">
    <source>
        <dbReference type="SAM" id="Phobius"/>
    </source>
</evidence>
<dbReference type="SUPFAM" id="SSF158472">
    <property type="entry name" value="HAMP domain-like"/>
    <property type="match status" value="1"/>
</dbReference>
<evidence type="ECO:0000256" key="4">
    <source>
        <dbReference type="ARBA" id="ARBA00022553"/>
    </source>
</evidence>
<dbReference type="InterPro" id="IPR003594">
    <property type="entry name" value="HATPase_dom"/>
</dbReference>
<evidence type="ECO:0000256" key="5">
    <source>
        <dbReference type="ARBA" id="ARBA00022679"/>
    </source>
</evidence>
<dbReference type="InterPro" id="IPR003660">
    <property type="entry name" value="HAMP_dom"/>
</dbReference>
<dbReference type="InterPro" id="IPR007891">
    <property type="entry name" value="CHASE3"/>
</dbReference>
<dbReference type="Gene3D" id="6.10.340.10">
    <property type="match status" value="1"/>
</dbReference>
<dbReference type="CDD" id="cd19410">
    <property type="entry name" value="HK9-like_sensor"/>
    <property type="match status" value="1"/>
</dbReference>
<evidence type="ECO:0000256" key="9">
    <source>
        <dbReference type="ARBA" id="ARBA00022840"/>
    </source>
</evidence>
<feature type="transmembrane region" description="Helical" evidence="12">
    <location>
        <begin position="23"/>
        <end position="47"/>
    </location>
</feature>
<dbReference type="CDD" id="cd06225">
    <property type="entry name" value="HAMP"/>
    <property type="match status" value="1"/>
</dbReference>
<comment type="catalytic activity">
    <reaction evidence="1">
        <text>ATP + protein L-histidine = ADP + protein N-phospho-L-histidine.</text>
        <dbReference type="EC" id="2.7.13.3"/>
    </reaction>
</comment>
<keyword evidence="4" id="KW-0597">Phosphoprotein</keyword>
<dbReference type="InterPro" id="IPR029016">
    <property type="entry name" value="GAF-like_dom_sf"/>
</dbReference>
<evidence type="ECO:0000313" key="15">
    <source>
        <dbReference type="Proteomes" id="UP000630097"/>
    </source>
</evidence>
<dbReference type="Gene3D" id="1.20.5.1930">
    <property type="match status" value="1"/>
</dbReference>
<evidence type="ECO:0000259" key="13">
    <source>
        <dbReference type="PROSITE" id="PS50885"/>
    </source>
</evidence>
<dbReference type="SMART" id="SM00304">
    <property type="entry name" value="HAMP"/>
    <property type="match status" value="1"/>
</dbReference>
<evidence type="ECO:0000256" key="8">
    <source>
        <dbReference type="ARBA" id="ARBA00022777"/>
    </source>
</evidence>
<gene>
    <name evidence="14" type="ORF">Pka01_26500</name>
</gene>
<dbReference type="InterPro" id="IPR011712">
    <property type="entry name" value="Sig_transdc_His_kin_sub3_dim/P"/>
</dbReference>
<evidence type="ECO:0000256" key="7">
    <source>
        <dbReference type="ARBA" id="ARBA00022741"/>
    </source>
</evidence>
<dbReference type="PROSITE" id="PS50885">
    <property type="entry name" value="HAMP"/>
    <property type="match status" value="1"/>
</dbReference>
<feature type="transmembrane region" description="Helical" evidence="12">
    <location>
        <begin position="198"/>
        <end position="219"/>
    </location>
</feature>
<accession>A0A8J3LUT8</accession>
<dbReference type="SMART" id="SM00065">
    <property type="entry name" value="GAF"/>
    <property type="match status" value="1"/>
</dbReference>
<dbReference type="InterPro" id="IPR003018">
    <property type="entry name" value="GAF"/>
</dbReference>
<keyword evidence="7" id="KW-0547">Nucleotide-binding</keyword>
<dbReference type="Pfam" id="PF00672">
    <property type="entry name" value="HAMP"/>
    <property type="match status" value="1"/>
</dbReference>
<keyword evidence="15" id="KW-1185">Reference proteome</keyword>
<dbReference type="AlphaFoldDB" id="A0A8J3LUT8"/>
<dbReference type="PANTHER" id="PTHR24421:SF10">
    <property type="entry name" value="NITRATE_NITRITE SENSOR PROTEIN NARQ"/>
    <property type="match status" value="1"/>
</dbReference>
<evidence type="ECO:0000256" key="3">
    <source>
        <dbReference type="ARBA" id="ARBA00012438"/>
    </source>
</evidence>
<keyword evidence="8" id="KW-0418">Kinase</keyword>
<reference evidence="14 15" key="1">
    <citation type="submission" date="2021-01" db="EMBL/GenBank/DDBJ databases">
        <title>Whole genome shotgun sequence of Planotetraspora kaengkrachanensis NBRC 104272.</title>
        <authorList>
            <person name="Komaki H."/>
            <person name="Tamura T."/>
        </authorList>
    </citation>
    <scope>NUCLEOTIDE SEQUENCE [LARGE SCALE GENOMIC DNA]</scope>
    <source>
        <strain evidence="14 15">NBRC 104272</strain>
    </source>
</reference>